<accession>A0ABT4EUP5</accession>
<dbReference type="InterPro" id="IPR027624">
    <property type="entry name" value="TOMM_cyclo_SagD"/>
</dbReference>
<dbReference type="EMBL" id="JAMDLZ010000041">
    <property type="protein sequence ID" value="MCY9549248.1"/>
    <property type="molecule type" value="Genomic_DNA"/>
</dbReference>
<dbReference type="PROSITE" id="PS51664">
    <property type="entry name" value="YCAO"/>
    <property type="match status" value="1"/>
</dbReference>
<keyword evidence="3" id="KW-1185">Reference proteome</keyword>
<dbReference type="Gene3D" id="3.30.160.660">
    <property type="match status" value="1"/>
</dbReference>
<name>A0ABT4EUP5_9BACI</name>
<dbReference type="Proteomes" id="UP001527052">
    <property type="component" value="Unassembled WGS sequence"/>
</dbReference>
<gene>
    <name evidence="2" type="ORF">M5W82_20415</name>
</gene>
<evidence type="ECO:0000259" key="1">
    <source>
        <dbReference type="PROSITE" id="PS51664"/>
    </source>
</evidence>
<reference evidence="2 3" key="1">
    <citation type="submission" date="2022-05" db="EMBL/GenBank/DDBJ databases">
        <title>Genome Sequencing of Bee-Associated Microbes.</title>
        <authorList>
            <person name="Dunlap C."/>
        </authorList>
    </citation>
    <scope>NUCLEOTIDE SEQUENCE [LARGE SCALE GENOMIC DNA]</scope>
    <source>
        <strain evidence="2 3">NRRL BD-083</strain>
    </source>
</reference>
<feature type="domain" description="YcaO" evidence="1">
    <location>
        <begin position="155"/>
        <end position="548"/>
    </location>
</feature>
<dbReference type="NCBIfam" id="TIGR03604">
    <property type="entry name" value="TOMM_cyclo_SagD"/>
    <property type="match status" value="1"/>
</dbReference>
<comment type="caution">
    <text evidence="2">The sequence shown here is derived from an EMBL/GenBank/DDBJ whole genome shotgun (WGS) entry which is preliminary data.</text>
</comment>
<dbReference type="PANTHER" id="PTHR37809:SF1">
    <property type="entry name" value="RIBOSOMAL PROTEIN S12 METHYLTHIOTRANSFERASE ACCESSORY FACTOR YCAO"/>
    <property type="match status" value="1"/>
</dbReference>
<dbReference type="PANTHER" id="PTHR37809">
    <property type="entry name" value="RIBOSOMAL PROTEIN S12 METHYLTHIOTRANSFERASE ACCESSORY FACTOR YCAO"/>
    <property type="match status" value="1"/>
</dbReference>
<organism evidence="2 3">
    <name type="scientific">Lysinibacillus xylanilyticus</name>
    <dbReference type="NCBI Taxonomy" id="582475"/>
    <lineage>
        <taxon>Bacteria</taxon>
        <taxon>Bacillati</taxon>
        <taxon>Bacillota</taxon>
        <taxon>Bacilli</taxon>
        <taxon>Bacillales</taxon>
        <taxon>Bacillaceae</taxon>
        <taxon>Lysinibacillus</taxon>
    </lineage>
</organism>
<dbReference type="RefSeq" id="WP_268639227.1">
    <property type="nucleotide sequence ID" value="NZ_JAMDLZ010000041.1"/>
</dbReference>
<evidence type="ECO:0000313" key="3">
    <source>
        <dbReference type="Proteomes" id="UP001527052"/>
    </source>
</evidence>
<evidence type="ECO:0000313" key="2">
    <source>
        <dbReference type="EMBL" id="MCY9549248.1"/>
    </source>
</evidence>
<protein>
    <submittedName>
        <fullName evidence="2">YcaO-like family protein</fullName>
    </submittedName>
</protein>
<dbReference type="Gene3D" id="3.30.40.250">
    <property type="match status" value="1"/>
</dbReference>
<dbReference type="Gene3D" id="3.30.1330.230">
    <property type="match status" value="1"/>
</dbReference>
<sequence>MKNRVNEVIFISTENDWKKFIKNQIINNTEFDIEENYLPEQHMDNMFISLLENEMEEGFYYTFNLISKLFCKRKVLDLSLTSNDVDKFYELNKVSRFEYRMKEFAEVAKNLEANHSSLVDPLIGIFKGHYRGISDSMPLIAFDAKLGSRDYDAYGRANTYKKSYYTGLLEGLERFHAVGSIHTKAIFSSEKELIESGKAFVPFNEFCQYTDENYLSKHFEFDIYSQDKPIRWINTYSLQENKELLIPEQIAYFSSEQVLIGNHEKKYISETSNGTAVGSCWTEAAIAGVFELIERDSFLVHWYTKSSPVKVMNLKDCEDKEIQMLLGYINMMDYEPHLFDITLESNVPTYWLLLEYKGDDPNSLSFYTAAGSNLNPYSAIKSAFVEATTSIKIFKEYMYEKYSVVELENLKEDFNEVKKLEDHLYLYSSETMRKHLNFALESNLKEDFKKNTMKRLPERNEMSQSKLLMEIANKITADGKDIYITDLSTRYLSDLGLSCVKVHIPKYQNIGFGVQYQNINLERLVNALKINNLNGSIDEIYHAPHPFP</sequence>
<dbReference type="Pfam" id="PF02624">
    <property type="entry name" value="YcaO"/>
    <property type="match status" value="1"/>
</dbReference>
<dbReference type="InterPro" id="IPR003776">
    <property type="entry name" value="YcaO-like_dom"/>
</dbReference>
<proteinExistence type="predicted"/>